<proteinExistence type="predicted"/>
<organism evidence="2 3">
    <name type="scientific">Trapa incisa</name>
    <dbReference type="NCBI Taxonomy" id="236973"/>
    <lineage>
        <taxon>Eukaryota</taxon>
        <taxon>Viridiplantae</taxon>
        <taxon>Streptophyta</taxon>
        <taxon>Embryophyta</taxon>
        <taxon>Tracheophyta</taxon>
        <taxon>Spermatophyta</taxon>
        <taxon>Magnoliopsida</taxon>
        <taxon>eudicotyledons</taxon>
        <taxon>Gunneridae</taxon>
        <taxon>Pentapetalae</taxon>
        <taxon>rosids</taxon>
        <taxon>malvids</taxon>
        <taxon>Myrtales</taxon>
        <taxon>Lythraceae</taxon>
        <taxon>Trapa</taxon>
    </lineage>
</organism>
<reference evidence="2 3" key="1">
    <citation type="journal article" date="2023" name="Hortic Res">
        <title>Pangenome of water caltrop reveals structural variations and asymmetric subgenome divergence after allopolyploidization.</title>
        <authorList>
            <person name="Zhang X."/>
            <person name="Chen Y."/>
            <person name="Wang L."/>
            <person name="Yuan Y."/>
            <person name="Fang M."/>
            <person name="Shi L."/>
            <person name="Lu R."/>
            <person name="Comes H.P."/>
            <person name="Ma Y."/>
            <person name="Chen Y."/>
            <person name="Huang G."/>
            <person name="Zhou Y."/>
            <person name="Zheng Z."/>
            <person name="Qiu Y."/>
        </authorList>
    </citation>
    <scope>NUCLEOTIDE SEQUENCE [LARGE SCALE GENOMIC DNA]</scope>
    <source>
        <tissue evidence="2">Roots</tissue>
    </source>
</reference>
<dbReference type="Proteomes" id="UP001345219">
    <property type="component" value="Chromosome 7"/>
</dbReference>
<dbReference type="PANTHER" id="PTHR33825:SF5">
    <property type="entry name" value="TRANSMEMBRANE PROTEIN"/>
    <property type="match status" value="1"/>
</dbReference>
<comment type="caution">
    <text evidence="2">The sequence shown here is derived from an EMBL/GenBank/DDBJ whole genome shotgun (WGS) entry which is preliminary data.</text>
</comment>
<keyword evidence="3" id="KW-1185">Reference proteome</keyword>
<name>A0AAN7KG48_9MYRT</name>
<evidence type="ECO:0000256" key="1">
    <source>
        <dbReference type="SAM" id="Phobius"/>
    </source>
</evidence>
<dbReference type="EMBL" id="JAXIOK010000007">
    <property type="protein sequence ID" value="KAK4766824.1"/>
    <property type="molecule type" value="Genomic_DNA"/>
</dbReference>
<keyword evidence="1" id="KW-0472">Membrane</keyword>
<evidence type="ECO:0000313" key="2">
    <source>
        <dbReference type="EMBL" id="KAK4766824.1"/>
    </source>
</evidence>
<keyword evidence="1" id="KW-1133">Transmembrane helix</keyword>
<gene>
    <name evidence="2" type="ORF">SAY87_008466</name>
</gene>
<keyword evidence="1" id="KW-0812">Transmembrane</keyword>
<feature type="transmembrane region" description="Helical" evidence="1">
    <location>
        <begin position="84"/>
        <end position="106"/>
    </location>
</feature>
<accession>A0AAN7KG48</accession>
<dbReference type="AlphaFoldDB" id="A0AAN7KG48"/>
<protein>
    <submittedName>
        <fullName evidence="2">Uncharacterized protein</fullName>
    </submittedName>
</protein>
<sequence>MLLGNSTEADKLSGMEFGDLTVELSDLSQDIKLGVRTSTRAVRIAEESLENNQHDSTRISMSSFRRKYGVKSSVHGQHISKDSCLNVTGIGMLSIASLLMLGTYYYHSPLSFYLTHKNEPWQVTEDAKERSYA</sequence>
<evidence type="ECO:0000313" key="3">
    <source>
        <dbReference type="Proteomes" id="UP001345219"/>
    </source>
</evidence>
<dbReference type="PANTHER" id="PTHR33825">
    <property type="entry name" value="CHITINASE-LIKE PROTEIN"/>
    <property type="match status" value="1"/>
</dbReference>